<evidence type="ECO:0000313" key="4">
    <source>
        <dbReference type="Proteomes" id="UP001473302"/>
    </source>
</evidence>
<name>A0ABP9YVX7_9FUNG</name>
<feature type="chain" id="PRO_5045196431" description="Fungal lipase-type domain-containing protein" evidence="1">
    <location>
        <begin position="28"/>
        <end position="361"/>
    </location>
</feature>
<evidence type="ECO:0000259" key="2">
    <source>
        <dbReference type="Pfam" id="PF01764"/>
    </source>
</evidence>
<protein>
    <recommendedName>
        <fullName evidence="2">Fungal lipase-type domain-containing protein</fullName>
    </recommendedName>
</protein>
<proteinExistence type="predicted"/>
<sequence>MVSFTSITKGAFLVSTMMLSLASATTAEDDTAGVRVALPPLIPSRVQPAPITEKHSFGSDRVQSIERAEDIRPNSFQGMDMDFSVDAPPFVEFINSSSVMSATAEQIQQFKMFAGVASTAYCRTVVPNGSWSCKNCLEYIPDGQLLTTFGSIITDTSGLVVRSDAQKTIHLVFRGTNSIRQSITDLVFFQKDYPPVPGTKVHAGFYDSYKENLDQYFPIVQEQITEYPDYNIVISGHSLGGAQALLAGLNLYQRDERVTIDNLKIYTVGCPRVGNPEFAHYVNSTSIPFFRSVGRRDIVPHLPPQILGYLHAGVESWEVSGEQVRVCTSTIETDECSNSIIPFTSFLDHLTYYSLNEGLCL</sequence>
<dbReference type="EMBL" id="BAABUK010000008">
    <property type="protein sequence ID" value="GAA5810992.1"/>
    <property type="molecule type" value="Genomic_DNA"/>
</dbReference>
<evidence type="ECO:0000256" key="1">
    <source>
        <dbReference type="SAM" id="SignalP"/>
    </source>
</evidence>
<gene>
    <name evidence="3" type="ORF">MFLAVUS_004421</name>
</gene>
<comment type="caution">
    <text evidence="3">The sequence shown here is derived from an EMBL/GenBank/DDBJ whole genome shotgun (WGS) entry which is preliminary data.</text>
</comment>
<accession>A0ABP9YVX7</accession>
<dbReference type="Proteomes" id="UP001473302">
    <property type="component" value="Unassembled WGS sequence"/>
</dbReference>
<dbReference type="SUPFAM" id="SSF53474">
    <property type="entry name" value="alpha/beta-Hydrolases"/>
    <property type="match status" value="1"/>
</dbReference>
<keyword evidence="4" id="KW-1185">Reference proteome</keyword>
<dbReference type="PANTHER" id="PTHR45856:SF24">
    <property type="entry name" value="FUNGAL LIPASE-LIKE DOMAIN-CONTAINING PROTEIN"/>
    <property type="match status" value="1"/>
</dbReference>
<dbReference type="Pfam" id="PF01764">
    <property type="entry name" value="Lipase_3"/>
    <property type="match status" value="1"/>
</dbReference>
<dbReference type="CDD" id="cd00519">
    <property type="entry name" value="Lipase_3"/>
    <property type="match status" value="1"/>
</dbReference>
<dbReference type="InterPro" id="IPR002921">
    <property type="entry name" value="Fungal_lipase-type"/>
</dbReference>
<keyword evidence="1" id="KW-0732">Signal</keyword>
<evidence type="ECO:0000313" key="3">
    <source>
        <dbReference type="EMBL" id="GAA5810992.1"/>
    </source>
</evidence>
<feature type="domain" description="Fungal lipase-type" evidence="2">
    <location>
        <begin position="171"/>
        <end position="305"/>
    </location>
</feature>
<reference evidence="3 4" key="1">
    <citation type="submission" date="2024-04" db="EMBL/GenBank/DDBJ databases">
        <title>genome sequences of Mucor flavus KT1a and Helicostylum pulchrum KT1b strains isolated from the surface of a dry-aged beef.</title>
        <authorList>
            <person name="Toyotome T."/>
            <person name="Hosono M."/>
            <person name="Torimaru M."/>
            <person name="Fukuda K."/>
            <person name="Mikami N."/>
        </authorList>
    </citation>
    <scope>NUCLEOTIDE SEQUENCE [LARGE SCALE GENOMIC DNA]</scope>
    <source>
        <strain evidence="3 4">KT1a</strain>
    </source>
</reference>
<feature type="signal peptide" evidence="1">
    <location>
        <begin position="1"/>
        <end position="27"/>
    </location>
</feature>
<dbReference type="PANTHER" id="PTHR45856">
    <property type="entry name" value="ALPHA/BETA-HYDROLASES SUPERFAMILY PROTEIN"/>
    <property type="match status" value="1"/>
</dbReference>
<organism evidence="3 4">
    <name type="scientific">Mucor flavus</name>
    <dbReference type="NCBI Taxonomy" id="439312"/>
    <lineage>
        <taxon>Eukaryota</taxon>
        <taxon>Fungi</taxon>
        <taxon>Fungi incertae sedis</taxon>
        <taxon>Mucoromycota</taxon>
        <taxon>Mucoromycotina</taxon>
        <taxon>Mucoromycetes</taxon>
        <taxon>Mucorales</taxon>
        <taxon>Mucorineae</taxon>
        <taxon>Mucoraceae</taxon>
        <taxon>Mucor</taxon>
    </lineage>
</organism>
<dbReference type="Gene3D" id="3.40.50.1820">
    <property type="entry name" value="alpha/beta hydrolase"/>
    <property type="match status" value="1"/>
</dbReference>
<dbReference type="InterPro" id="IPR029058">
    <property type="entry name" value="AB_hydrolase_fold"/>
</dbReference>
<dbReference type="InterPro" id="IPR051218">
    <property type="entry name" value="Sec_MonoDiacylglyc_Lipase"/>
</dbReference>